<name>A6JTA9_RAT</name>
<dbReference type="EMBL" id="CH474001">
    <property type="protein sequence ID" value="EDL93539.1"/>
    <property type="molecule type" value="Genomic_DNA"/>
</dbReference>
<gene>
    <name evidence="2" type="ORF">rCG_45421</name>
</gene>
<feature type="region of interest" description="Disordered" evidence="1">
    <location>
        <begin position="18"/>
        <end position="43"/>
    </location>
</feature>
<reference evidence="2 3" key="1">
    <citation type="submission" date="2005-09" db="EMBL/GenBank/DDBJ databases">
        <authorList>
            <person name="Mural R.J."/>
            <person name="Li P.W."/>
            <person name="Adams M.D."/>
            <person name="Amanatides P.G."/>
            <person name="Baden-Tillson H."/>
            <person name="Barnstead M."/>
            <person name="Chin S.H."/>
            <person name="Dew I."/>
            <person name="Evans C.A."/>
            <person name="Ferriera S."/>
            <person name="Flanigan M."/>
            <person name="Fosler C."/>
            <person name="Glodek A."/>
            <person name="Gu Z."/>
            <person name="Holt R.A."/>
            <person name="Jennings D."/>
            <person name="Kraft C.L."/>
            <person name="Lu F."/>
            <person name="Nguyen T."/>
            <person name="Nusskern D.R."/>
            <person name="Pfannkoch C.M."/>
            <person name="Sitter C."/>
            <person name="Sutton G.G."/>
            <person name="Venter J.C."/>
            <person name="Wang Z."/>
            <person name="Woodage T."/>
            <person name="Zheng X.H."/>
            <person name="Zhong F."/>
        </authorList>
    </citation>
    <scope>NUCLEOTIDE SEQUENCE [LARGE SCALE GENOMIC DNA]</scope>
    <source>
        <strain>BN</strain>
        <strain evidence="3">Sprague-Dawley</strain>
    </source>
</reference>
<sequence>MSPSTFCRSASFGFLTRASSSKNPSVPPRGLDPRAQNSGPAADPFRLCLSPPTFCGNQYYQTTGTDMQGSQPGLWLRIYGLAKG</sequence>
<protein>
    <submittedName>
        <fullName evidence="2">RCG45421</fullName>
    </submittedName>
</protein>
<evidence type="ECO:0000313" key="3">
    <source>
        <dbReference type="Proteomes" id="UP000234681"/>
    </source>
</evidence>
<dbReference type="AlphaFoldDB" id="A6JTA9"/>
<organism evidence="2 3">
    <name type="scientific">Rattus norvegicus</name>
    <name type="common">Rat</name>
    <dbReference type="NCBI Taxonomy" id="10116"/>
    <lineage>
        <taxon>Eukaryota</taxon>
        <taxon>Metazoa</taxon>
        <taxon>Chordata</taxon>
        <taxon>Craniata</taxon>
        <taxon>Vertebrata</taxon>
        <taxon>Euteleostomi</taxon>
        <taxon>Mammalia</taxon>
        <taxon>Eutheria</taxon>
        <taxon>Euarchontoglires</taxon>
        <taxon>Glires</taxon>
        <taxon>Rodentia</taxon>
        <taxon>Myomorpha</taxon>
        <taxon>Muroidea</taxon>
        <taxon>Muridae</taxon>
        <taxon>Murinae</taxon>
        <taxon>Rattus</taxon>
    </lineage>
</organism>
<evidence type="ECO:0000313" key="2">
    <source>
        <dbReference type="EMBL" id="EDL93539.1"/>
    </source>
</evidence>
<proteinExistence type="predicted"/>
<accession>A6JTA9</accession>
<evidence type="ECO:0000256" key="1">
    <source>
        <dbReference type="SAM" id="MobiDB-lite"/>
    </source>
</evidence>
<dbReference type="Proteomes" id="UP000234681">
    <property type="component" value="Chromosome 3"/>
</dbReference>